<dbReference type="PROSITE" id="PS00061">
    <property type="entry name" value="ADH_SHORT"/>
    <property type="match status" value="1"/>
</dbReference>
<proteinExistence type="inferred from homology"/>
<dbReference type="AlphaFoldDB" id="A0A095Y9U3"/>
<keyword evidence="2" id="KW-0560">Oxidoreductase</keyword>
<dbReference type="InterPro" id="IPR050259">
    <property type="entry name" value="SDR"/>
</dbReference>
<evidence type="ECO:0000256" key="3">
    <source>
        <dbReference type="RuleBase" id="RU000363"/>
    </source>
</evidence>
<gene>
    <name evidence="4" type="ORF">HMPREF1630_07880</name>
</gene>
<dbReference type="EMBL" id="JRMW01000040">
    <property type="protein sequence ID" value="KGF03352.1"/>
    <property type="molecule type" value="Genomic_DNA"/>
</dbReference>
<organism evidence="4 5">
    <name type="scientific">Anaerococcus lactolyticus S7-1-13</name>
    <dbReference type="NCBI Taxonomy" id="1284686"/>
    <lineage>
        <taxon>Bacteria</taxon>
        <taxon>Bacillati</taxon>
        <taxon>Bacillota</taxon>
        <taxon>Tissierellia</taxon>
        <taxon>Tissierellales</taxon>
        <taxon>Peptoniphilaceae</taxon>
        <taxon>Anaerococcus</taxon>
    </lineage>
</organism>
<dbReference type="FunFam" id="3.40.50.720:FF:000173">
    <property type="entry name" value="3-oxoacyl-[acyl-carrier protein] reductase"/>
    <property type="match status" value="1"/>
</dbReference>
<evidence type="ECO:0000313" key="4">
    <source>
        <dbReference type="EMBL" id="KGF03352.1"/>
    </source>
</evidence>
<protein>
    <submittedName>
        <fullName evidence="4">3-ketoacyl-ACP reductase</fullName>
    </submittedName>
</protein>
<dbReference type="PANTHER" id="PTHR42879:SF2">
    <property type="entry name" value="3-OXOACYL-[ACYL-CARRIER-PROTEIN] REDUCTASE FABG"/>
    <property type="match status" value="1"/>
</dbReference>
<reference evidence="4 5" key="1">
    <citation type="submission" date="2014-07" db="EMBL/GenBank/DDBJ databases">
        <authorList>
            <person name="McCorrison J."/>
            <person name="Sanka R."/>
            <person name="Torralba M."/>
            <person name="Gillis M."/>
            <person name="Haft D.H."/>
            <person name="Methe B."/>
            <person name="Sutton G."/>
            <person name="Nelson K.E."/>
        </authorList>
    </citation>
    <scope>NUCLEOTIDE SEQUENCE [LARGE SCALE GENOMIC DNA]</scope>
    <source>
        <strain evidence="4 5">S7-1-13</strain>
    </source>
</reference>
<dbReference type="OrthoDB" id="9803333at2"/>
<accession>A0A095Y9U3</accession>
<dbReference type="RefSeq" id="WP_037328521.1">
    <property type="nucleotide sequence ID" value="NZ_JRMW01000040.1"/>
</dbReference>
<dbReference type="SUPFAM" id="SSF51735">
    <property type="entry name" value="NAD(P)-binding Rossmann-fold domains"/>
    <property type="match status" value="1"/>
</dbReference>
<dbReference type="Gene3D" id="3.40.50.720">
    <property type="entry name" value="NAD(P)-binding Rossmann-like Domain"/>
    <property type="match status" value="1"/>
</dbReference>
<dbReference type="PRINTS" id="PR00080">
    <property type="entry name" value="SDRFAMILY"/>
</dbReference>
<dbReference type="PANTHER" id="PTHR42879">
    <property type="entry name" value="3-OXOACYL-(ACYL-CARRIER-PROTEIN) REDUCTASE"/>
    <property type="match status" value="1"/>
</dbReference>
<dbReference type="GO" id="GO:0016491">
    <property type="term" value="F:oxidoreductase activity"/>
    <property type="evidence" value="ECO:0007669"/>
    <property type="project" value="UniProtKB-KW"/>
</dbReference>
<dbReference type="GO" id="GO:0032787">
    <property type="term" value="P:monocarboxylic acid metabolic process"/>
    <property type="evidence" value="ECO:0007669"/>
    <property type="project" value="UniProtKB-ARBA"/>
</dbReference>
<evidence type="ECO:0000313" key="5">
    <source>
        <dbReference type="Proteomes" id="UP000029579"/>
    </source>
</evidence>
<dbReference type="InterPro" id="IPR036291">
    <property type="entry name" value="NAD(P)-bd_dom_sf"/>
</dbReference>
<dbReference type="eggNOG" id="COG1028">
    <property type="taxonomic scope" value="Bacteria"/>
</dbReference>
<dbReference type="PRINTS" id="PR00081">
    <property type="entry name" value="GDHRDH"/>
</dbReference>
<name>A0A095Y9U3_9FIRM</name>
<sequence>MKTVLITGSSRGIGAATARRLAKSYKIVINYNKSKDRALALLAELRKINPMVIAVKADVSKEDEVCAMFDIIEKNFGSVDILINNAGISYFSLIQDMPFEKWKELMETNLNSVFLNSKRAIAKMVEKKYGVIINISSIWGDFGASMEAGYSASKGAINVFTKALAKELAPSNIRVNAIAPGIVDTDMMRRDFDDAELENLKNEVGLNRFASPDEIASLIEYLISDDASYITGDIIHINGGFN</sequence>
<evidence type="ECO:0000256" key="2">
    <source>
        <dbReference type="ARBA" id="ARBA00023002"/>
    </source>
</evidence>
<comment type="similarity">
    <text evidence="1 3">Belongs to the short-chain dehydrogenases/reductases (SDR) family.</text>
</comment>
<dbReference type="CDD" id="cd05233">
    <property type="entry name" value="SDR_c"/>
    <property type="match status" value="1"/>
</dbReference>
<dbReference type="InterPro" id="IPR002347">
    <property type="entry name" value="SDR_fam"/>
</dbReference>
<comment type="caution">
    <text evidence="4">The sequence shown here is derived from an EMBL/GenBank/DDBJ whole genome shotgun (WGS) entry which is preliminary data.</text>
</comment>
<dbReference type="Proteomes" id="UP000029579">
    <property type="component" value="Unassembled WGS sequence"/>
</dbReference>
<dbReference type="Pfam" id="PF00106">
    <property type="entry name" value="adh_short"/>
    <property type="match status" value="1"/>
</dbReference>
<dbReference type="InterPro" id="IPR020904">
    <property type="entry name" value="Sc_DH/Rdtase_CS"/>
</dbReference>
<dbReference type="NCBIfam" id="NF047420">
    <property type="entry name" value="EF_P_mod_YmfI"/>
    <property type="match status" value="1"/>
</dbReference>
<dbReference type="NCBIfam" id="NF009466">
    <property type="entry name" value="PRK12826.1-2"/>
    <property type="match status" value="1"/>
</dbReference>
<evidence type="ECO:0000256" key="1">
    <source>
        <dbReference type="ARBA" id="ARBA00006484"/>
    </source>
</evidence>